<evidence type="ECO:0000313" key="4">
    <source>
        <dbReference type="Proteomes" id="UP000249135"/>
    </source>
</evidence>
<sequence length="265" mass="28792">MTNPSHRIGAAVVLAAASLIPPLALAQGDAAHSHAAAPTERAPATSASVAATTTAVEAAPEVNLRVTHVSRSIGVDGVERESRYTNRVFRRTAMVWTERELPEGLRKSLDHGHSHAHGPHAGHAHDEAQGAPLRVTRDRDGKETVEVVLAKTRRVIEVDRAHHGNVGYGGSWDAAYWLISPASLQRMERVGAPKGGVQRYTLTQSENRMLVEWDVAGQFPRKIERSDAHGTSFYQLTATRLAKPDPAPWEASRGYARGDYSDLLD</sequence>
<accession>A0A2W5QLJ3</accession>
<evidence type="ECO:0000256" key="1">
    <source>
        <dbReference type="SAM" id="MobiDB-lite"/>
    </source>
</evidence>
<name>A0A2W5QLJ3_VARPD</name>
<dbReference type="EMBL" id="QFPP01000004">
    <property type="protein sequence ID" value="PZQ78178.1"/>
    <property type="molecule type" value="Genomic_DNA"/>
</dbReference>
<organism evidence="3 4">
    <name type="scientific">Variovorax paradoxus</name>
    <dbReference type="NCBI Taxonomy" id="34073"/>
    <lineage>
        <taxon>Bacteria</taxon>
        <taxon>Pseudomonadati</taxon>
        <taxon>Pseudomonadota</taxon>
        <taxon>Betaproteobacteria</taxon>
        <taxon>Burkholderiales</taxon>
        <taxon>Comamonadaceae</taxon>
        <taxon>Variovorax</taxon>
    </lineage>
</organism>
<dbReference type="Proteomes" id="UP000249135">
    <property type="component" value="Unassembled WGS sequence"/>
</dbReference>
<proteinExistence type="predicted"/>
<feature type="region of interest" description="Disordered" evidence="1">
    <location>
        <begin position="244"/>
        <end position="265"/>
    </location>
</feature>
<keyword evidence="2" id="KW-0732">Signal</keyword>
<comment type="caution">
    <text evidence="3">The sequence shown here is derived from an EMBL/GenBank/DDBJ whole genome shotgun (WGS) entry which is preliminary data.</text>
</comment>
<feature type="region of interest" description="Disordered" evidence="1">
    <location>
        <begin position="107"/>
        <end position="141"/>
    </location>
</feature>
<reference evidence="3 4" key="1">
    <citation type="submission" date="2017-08" db="EMBL/GenBank/DDBJ databases">
        <title>Infants hospitalized years apart are colonized by the same room-sourced microbial strains.</title>
        <authorList>
            <person name="Brooks B."/>
            <person name="Olm M.R."/>
            <person name="Firek B.A."/>
            <person name="Baker R."/>
            <person name="Thomas B.C."/>
            <person name="Morowitz M.J."/>
            <person name="Banfield J.F."/>
        </authorList>
    </citation>
    <scope>NUCLEOTIDE SEQUENCE [LARGE SCALE GENOMIC DNA]</scope>
    <source>
        <strain evidence="3">S2_005_003_R2_41</strain>
    </source>
</reference>
<evidence type="ECO:0000313" key="3">
    <source>
        <dbReference type="EMBL" id="PZQ78178.1"/>
    </source>
</evidence>
<protein>
    <submittedName>
        <fullName evidence="3">Uncharacterized protein</fullName>
    </submittedName>
</protein>
<feature type="chain" id="PRO_5015887288" evidence="2">
    <location>
        <begin position="27"/>
        <end position="265"/>
    </location>
</feature>
<dbReference type="AlphaFoldDB" id="A0A2W5QLJ3"/>
<evidence type="ECO:0000256" key="2">
    <source>
        <dbReference type="SAM" id="SignalP"/>
    </source>
</evidence>
<feature type="signal peptide" evidence="2">
    <location>
        <begin position="1"/>
        <end position="26"/>
    </location>
</feature>
<gene>
    <name evidence="3" type="ORF">DI563_01120</name>
</gene>